<feature type="region of interest" description="Disordered" evidence="4">
    <location>
        <begin position="30"/>
        <end position="61"/>
    </location>
</feature>
<dbReference type="Gene3D" id="3.40.50.12780">
    <property type="entry name" value="N-terminal domain of ligase-like"/>
    <property type="match status" value="2"/>
</dbReference>
<protein>
    <submittedName>
        <fullName evidence="6">Amino acid adenylation domain-containing protein</fullName>
    </submittedName>
</protein>
<feature type="compositionally biased region" description="Low complexity" evidence="4">
    <location>
        <begin position="8"/>
        <end position="20"/>
    </location>
</feature>
<dbReference type="Gene3D" id="3.40.50.980">
    <property type="match status" value="2"/>
</dbReference>
<dbReference type="EMBL" id="JAIFZO010000002">
    <property type="protein sequence ID" value="MCX4237057.1"/>
    <property type="molecule type" value="Genomic_DNA"/>
</dbReference>
<dbReference type="InterPro" id="IPR006162">
    <property type="entry name" value="Ppantetheine_attach_site"/>
</dbReference>
<feature type="domain" description="Carrier" evidence="5">
    <location>
        <begin position="1014"/>
        <end position="1088"/>
    </location>
</feature>
<comment type="caution">
    <text evidence="6">The sequence shown here is derived from an EMBL/GenBank/DDBJ whole genome shotgun (WGS) entry which is preliminary data.</text>
</comment>
<dbReference type="PROSITE" id="PS00455">
    <property type="entry name" value="AMP_BINDING"/>
    <property type="match status" value="3"/>
</dbReference>
<name>A0ABT3VAT3_9ACTN</name>
<dbReference type="Pfam" id="PF13193">
    <property type="entry name" value="AMP-binding_C"/>
    <property type="match status" value="2"/>
</dbReference>
<evidence type="ECO:0000259" key="5">
    <source>
        <dbReference type="PROSITE" id="PS50075"/>
    </source>
</evidence>
<keyword evidence="7" id="KW-1185">Reference proteome</keyword>
<dbReference type="SUPFAM" id="SSF56801">
    <property type="entry name" value="Acetyl-CoA synthetase-like"/>
    <property type="match status" value="3"/>
</dbReference>
<dbReference type="Gene3D" id="2.30.38.10">
    <property type="entry name" value="Luciferase, Domain 3"/>
    <property type="match status" value="1"/>
</dbReference>
<dbReference type="PANTHER" id="PTHR45527">
    <property type="entry name" value="NONRIBOSOMAL PEPTIDE SYNTHETASE"/>
    <property type="match status" value="1"/>
</dbReference>
<dbReference type="PROSITE" id="PS50075">
    <property type="entry name" value="CARRIER"/>
    <property type="match status" value="3"/>
</dbReference>
<dbReference type="InterPro" id="IPR009081">
    <property type="entry name" value="PP-bd_ACP"/>
</dbReference>
<dbReference type="PANTHER" id="PTHR45527:SF1">
    <property type="entry name" value="FATTY ACID SYNTHASE"/>
    <property type="match status" value="1"/>
</dbReference>
<dbReference type="InterPro" id="IPR020845">
    <property type="entry name" value="AMP-binding_CS"/>
</dbReference>
<evidence type="ECO:0000313" key="6">
    <source>
        <dbReference type="EMBL" id="MCX4237057.1"/>
    </source>
</evidence>
<evidence type="ECO:0000256" key="1">
    <source>
        <dbReference type="ARBA" id="ARBA00001957"/>
    </source>
</evidence>
<feature type="region of interest" description="Disordered" evidence="4">
    <location>
        <begin position="1"/>
        <end position="20"/>
    </location>
</feature>
<dbReference type="Pfam" id="PF00144">
    <property type="entry name" value="Beta-lactamase"/>
    <property type="match status" value="1"/>
</dbReference>
<feature type="compositionally biased region" description="Basic and acidic residues" evidence="4">
    <location>
        <begin position="3156"/>
        <end position="3173"/>
    </location>
</feature>
<dbReference type="Proteomes" id="UP001165590">
    <property type="component" value="Unassembled WGS sequence"/>
</dbReference>
<dbReference type="InterPro" id="IPR042099">
    <property type="entry name" value="ANL_N_sf"/>
</dbReference>
<dbReference type="Gene3D" id="3.40.710.10">
    <property type="entry name" value="DD-peptidase/beta-lactamase superfamily"/>
    <property type="match status" value="1"/>
</dbReference>
<dbReference type="PROSITE" id="PS00012">
    <property type="entry name" value="PHOSPHOPANTETHEINE"/>
    <property type="match status" value="2"/>
</dbReference>
<dbReference type="NCBIfam" id="TIGR01733">
    <property type="entry name" value="AA-adenyl-dom"/>
    <property type="match status" value="3"/>
</dbReference>
<dbReference type="Gene3D" id="3.30.559.10">
    <property type="entry name" value="Chloramphenicol acetyltransferase-like domain"/>
    <property type="match status" value="4"/>
</dbReference>
<sequence>MTTRTEEAAGAGESVAVGRELTSAKRELLAQRLRGRSDTAKAPPGAVSSVPRRPGAGSAPLAPVQHNLWVADRLLSDNSTFSVHRVLRLTGALDRDAVRRALDALVERHETLRMTFRDDSPPRQVPLPPGPAPLRTVDLTHLPPAARTAAAVRLAEEEIALPFDLERGPVFRAVLAVCDDTTHVLVLNLHHCVADEWSCGVLAREFGALYTACTSGAPGPDLARTLPELPASYTDYSAWQSARLSGDLLERQLAYWRSALADMPPVLELPTDHVRPPTPSFWGHGARRLLSPEVSSALRDFARRHNVTLFTALLTVFAGYLHRWSGGQDRFSVLTPVSGRVVADTEPLVGMLANTLPLAVDVTDDPGFATLVRRMNTVVLGALEHQDVTFEQLVADSGHPRDASRNPLSQVMYQCIESREHVWELPGVTVERERIGMASAKVDLSLVAANLDEGVRLDLVGESTLFEPATVERMLDSLVEVLTRAVAAPDTAVGEVDLLSAADRAQVVDGFNRTGATPPDGTVLDLFAAAVAATPDATAVTSDAASLTYRELDAWSDRTAARLRAAVPGPGALVGVHLPRSEELVATLLAVWKARCAFLPLPLDHPDERLHAMLDDADIALVVAERGRHERLGRVPVFHADPADRTASAAPDRPGPAPLPADLAYLLYTSGSTGRPKAVAIDHGGLVNFLSGTAERLGAGADDVWLGLTGIGFDIALVEMFLPLTTGGRVVLAPEGAAHDGGTAVETARRHQVTHVQATPSGWRVLLAAADRLPHLAVALTGGETLPPVLAAELRRRAGRLFNCYGPTESTVWATYDDVTDPAAEITVGTAVDNVTVYVLDSAMRPVPVGVPGELYIGGPGVGRGYHARPALTAGAFVPDPFGPPGARLYRSGDVGARRPDGRIRFFGRDDHQVKIRGHRIELGEIEARLASHPDVAHAVVVAEQLPAGARLVGYVVSGASEDELRRHLTAALPVAMVPAVLVFLESLPLSPNGKVDRRRLPAPKSAAPAERTPPADGVQRVLADIWSRLLDIPPVAAQDNFFTLGGDSVTAVYLVSKAREAGYAFTARQVFAHQTLAELAAVAVPSDTGTAARGVDPDDFPLAGLDRDGLERVLSGLTPDDVQDIYPCTPLQAGMLFHSLHDPGGHSYFNQYRWEIEGDLDRDALVAAWQHVLDRHDALRCSFRWEGLDRPLQVVHRTVRADFTVLDWTDTPADALPERLEALLAAERGRGFDLFRVPPHRFHLIRTGPAAHQLVWHNHHILSDGWSVGPLLNEVFATATALRRLGHPPRDLPEPVPHRAYVEWLAGQDPRAVERYWRDSLAGFGEPTPIPVVRQVPPDEPAGAARTVELALDAELTEGLARFARERGCTPGTVFQGAWALLLGRWSRRRDVLFGLTVSGRSVDLPRVEQVVGLLSNTLPVRVRWADDDRLGDWLGRLAGQLAGLRDVEHSALVDIHDWSEVPGDRRLFDSILVMQNLAVAERADLGGLRLRMGPVHQSSGYPLMLNVRVAPAGAVLQLIHDDLRVDSGDAERLLASFGHLLSAFVERPGARLGELPILPDAARERVVHHWNDTAHAFPAATTVPAMIGEQSTRTPDATAVVCGTENSADAEEWSYARLDDEVTRLARRLRAAGVRRGDRVGLRLDRSATMTAAVLAVWRVGGAYVPLDPEYPDARTAFVLSDSGVRVLLAGGEPLPASVPPEVGVVRVDDIGDGIGGDTAGRRPASGTPEEPGGFEPSGPDDVAYVLYTSGSTGRPKGVEVTHASLAHLTAAMTHVLRPAGRQVWLGLTALSFDISTVEMFVPLTTGGRIVVVPEEGRWDAAAQRALIRRHGVTHVQATPSGWRLLLAAGFGAADGVAVGLVGGEALPEPLAAELGTGLPRLVNVYGPTEATVWSTWDEVDPGAQEVTIGLPLPNTTAHVLDEEMRPVPLGVPGELYLGGAGVARGYLGRPALTARQFVPDPFGGPGARLYRTGDLAARRADGRIRFLGRDDHQVKIHGHRIELGEIEEALTGHPDVRLAAVTVHRDAAGEEFLVGHLVGDSPDPADVRTYLRGKVPRAMVPARLVVLESMPLSPAGKVDRAALPAPEAHRADPAGRTAPRSAAERSLVDIWVRVLRTEDIGTDDDFFALGGNSLKAVMVSALAREAGLSVTTRQIFAHPTVAELADLDSEAPAAERAPDSVASGPFQFTGLDDEALDGLLDTVGREGTEDVLPLSPMQTGLLLDTLAETGDYVRAFAVDIEGDFDRTAFEDAWTHLVDRHAILRSTFHWAHLPRPVQVVRLAAPPRFRYADLSALPPDRRARRLAALTEAEGRTVFDLGAAPPARFLLIRVAEDRHRFVWTTHHVVFDGWSLHALFTEAFDGYRARRETGRPPVLADPPPYREYLRRLAEHDTPEGAEREDAHWRSHLAGFTRPTPLPGSRPTGATAGVWSARQTLPADLCDALEQAGRRHHVTVGTLVHTAWSLLLSRTSGERDVVFGTTVSGRFGDVPGIERMVGLLMNTLPLRVEVDPAAPLTGLLREVQHRITEVAGRAHVALPAVQRASAVAPGRRLFDSLVVFTDTGFGGLPPGVVPVAESEVRDTGYPLVLEVMRAGRLTLELGCEKSHYDQVTADRLLAQFVQLLTGLTEDRTGVAEVPMLSAGERAQVVGAWNDTTTGFPADRTLHSLVEEQAAATPDAVAVRLGPDAWTYAELDDRADRVAHRLRLEGVRPGDLVALCTERSLDHVVGVLGILKSGAAFVPVDPEHPARRQAYILADAGARVVLTQTHLRAALPEDVDARVLALDDAAAWTAEPGPGPRPEALPADLCSLYYTSGSTGSPKAVASHHAGWVNRMAWMQRRHGLRPGEAVLHKTTLTFDDAAVEILWPLITGGQVVLLPPGAHRDAHAIAEAVARHDVVHVQFVPSVLEVFLDVLTPARALAMPRLRSVLTSGEALRPALLRRFRDVFGDRVSLDNTWGATEVSIDSTCRVCTAEDAVGDTGAVALGLPIDNNTVHVLDEAMAPLPTGVTGELFIGGPTLARGYHGRPRLTAERFVPDPFGAPGSRLYRTGDLGRRRADGVLEFAGRADHQVKLGGVRVELGEIEDALRRAPGVRDAVADVRTVGAARSLVGYTVGDDDPDRTLAALRAELPDVMVPRFLVALDSVPLNANGKVDRAALPDPDPAVREAPDQSHTAPGTPTEEALARIWCRVLKVERIGVHDNFRALGGDSILLIHTVARAREAGLSLTPKMVFEHPTIAALAAACDEAAALGRGTAVHAEQGPVTGEVPLGPIQRQYAALGPLDRFNQSRLLATGPGVDPDTLRAALRTLTEHHDALRLRWRRRGADWHQYLAPPDDHGEHDKHGDPGDLLTVVDSPQDADAAVEAAHAELDLADGPLLRAVLLRPSGQLLLVVHHVAVDTVSWDILTEDLNTLCGGGELPAKTTSVGHWAERLHEHAGSGEFEAEAAYWALPRPPVEPLPTDRPGGGNTEGRVRVTKVVLPAAPTAALLRQAAALRGAEPEHLMLAALARTLTEATGGDTCVIDVERHGREPLFDDVDLTRTVGWFTSVQPLTITRPESDTTDAWVDVVAEHTRTPAGRGIGHGLARYLRAGGVGAPPAQVSFNYHGRRDTAQASDAPLRPLPRTYGDPVDPGQRRSHLVEIEAAVLDGELHLEWRYAGDHFDAGTVRGLAERQLRHLTALGDTPPEALRRPAEPFVRRLFAGTPAPRLPMLRHRVPGVGIAVIADGELRGAWGFGTLRAGDPAEVDERTVFQVGSISKHVTALGVMSLVQDGRLDLDTDVNRLLTGWRLPGDGVTLRQLLTHTAGLGAQSYDGYRADRPMPTLAQVLDGRPPALTPPVRPVGPPGSPYLYASSNYTVVQQVLQDVTGEDFAPLMRSLVLDPLGMRDSDFAPRVPKLPGTTVARNHDAAGVPHPEGWHLYPESAAGGLWSTPRDLARVAIEIQRAVTGGPSAFLGAEAADEMLRTHPGTPGGLGTAGKPYGGRRWFGHTGGVPGFRSLTWADPDRGLGLVVTANSDAGEDFLRELLHDLGVGLEDARW</sequence>
<dbReference type="Pfam" id="PF00550">
    <property type="entry name" value="PP-binding"/>
    <property type="match status" value="3"/>
</dbReference>
<proteinExistence type="predicted"/>
<dbReference type="NCBIfam" id="NF003417">
    <property type="entry name" value="PRK04813.1"/>
    <property type="match status" value="3"/>
</dbReference>
<dbReference type="InterPro" id="IPR020806">
    <property type="entry name" value="PKS_PP-bd"/>
</dbReference>
<dbReference type="SUPFAM" id="SSF56601">
    <property type="entry name" value="beta-lactamase/transpeptidase-like"/>
    <property type="match status" value="1"/>
</dbReference>
<evidence type="ECO:0000256" key="4">
    <source>
        <dbReference type="SAM" id="MobiDB-lite"/>
    </source>
</evidence>
<feature type="region of interest" description="Disordered" evidence="4">
    <location>
        <begin position="3156"/>
        <end position="3183"/>
    </location>
</feature>
<feature type="region of interest" description="Disordered" evidence="4">
    <location>
        <begin position="1716"/>
        <end position="1742"/>
    </location>
</feature>
<dbReference type="Pfam" id="PF00668">
    <property type="entry name" value="Condensation"/>
    <property type="match status" value="4"/>
</dbReference>
<feature type="domain" description="Carrier" evidence="5">
    <location>
        <begin position="3178"/>
        <end position="3252"/>
    </location>
</feature>
<dbReference type="CDD" id="cd19543">
    <property type="entry name" value="DCL_NRPS"/>
    <property type="match status" value="1"/>
</dbReference>
<reference evidence="6" key="1">
    <citation type="journal article" date="2022" name="bioRxiv">
        <title>Discovery and biosynthetic assessment of Streptomyces ortus sp nov. isolated from a deep-sea sponge.</title>
        <authorList>
            <person name="Williams S.E."/>
        </authorList>
    </citation>
    <scope>NUCLEOTIDE SEQUENCE</scope>
    <source>
        <strain evidence="6">A15ISP2-DRY2</strain>
    </source>
</reference>
<keyword evidence="3" id="KW-0597">Phosphoprotein</keyword>
<dbReference type="InterPro" id="IPR010071">
    <property type="entry name" value="AA_adenyl_dom"/>
</dbReference>
<evidence type="ECO:0000256" key="2">
    <source>
        <dbReference type="ARBA" id="ARBA00022450"/>
    </source>
</evidence>
<dbReference type="InterPro" id="IPR001466">
    <property type="entry name" value="Beta-lactam-related"/>
</dbReference>
<dbReference type="SUPFAM" id="SSF47336">
    <property type="entry name" value="ACP-like"/>
    <property type="match status" value="3"/>
</dbReference>
<comment type="cofactor">
    <cofactor evidence="1">
        <name>pantetheine 4'-phosphate</name>
        <dbReference type="ChEBI" id="CHEBI:47942"/>
    </cofactor>
</comment>
<dbReference type="InterPro" id="IPR045851">
    <property type="entry name" value="AMP-bd_C_sf"/>
</dbReference>
<dbReference type="CDD" id="cd19531">
    <property type="entry name" value="LCL_NRPS-like"/>
    <property type="match status" value="1"/>
</dbReference>
<dbReference type="SMART" id="SM00823">
    <property type="entry name" value="PKS_PP"/>
    <property type="match status" value="3"/>
</dbReference>
<dbReference type="InterPro" id="IPR036736">
    <property type="entry name" value="ACP-like_sf"/>
</dbReference>
<dbReference type="InterPro" id="IPR000873">
    <property type="entry name" value="AMP-dep_synth/lig_dom"/>
</dbReference>
<dbReference type="InterPro" id="IPR012338">
    <property type="entry name" value="Beta-lactam/transpept-like"/>
</dbReference>
<evidence type="ECO:0000256" key="3">
    <source>
        <dbReference type="ARBA" id="ARBA00022553"/>
    </source>
</evidence>
<dbReference type="Gene3D" id="3.30.300.30">
    <property type="match status" value="3"/>
</dbReference>
<dbReference type="CDD" id="cd05930">
    <property type="entry name" value="A_NRPS"/>
    <property type="match status" value="2"/>
</dbReference>
<dbReference type="InterPro" id="IPR025110">
    <property type="entry name" value="AMP-bd_C"/>
</dbReference>
<dbReference type="RefSeq" id="WP_267029498.1">
    <property type="nucleotide sequence ID" value="NZ_JAIFZO010000002.1"/>
</dbReference>
<dbReference type="Gene3D" id="3.30.559.30">
    <property type="entry name" value="Nonribosomal peptide synthetase, condensation domain"/>
    <property type="match status" value="4"/>
</dbReference>
<feature type="domain" description="Carrier" evidence="5">
    <location>
        <begin position="2101"/>
        <end position="2175"/>
    </location>
</feature>
<organism evidence="6 7">
    <name type="scientific">Streptomyces ortus</name>
    <dbReference type="NCBI Taxonomy" id="2867268"/>
    <lineage>
        <taxon>Bacteria</taxon>
        <taxon>Bacillati</taxon>
        <taxon>Actinomycetota</taxon>
        <taxon>Actinomycetes</taxon>
        <taxon>Kitasatosporales</taxon>
        <taxon>Streptomycetaceae</taxon>
        <taxon>Streptomyces</taxon>
    </lineage>
</organism>
<feature type="region of interest" description="Disordered" evidence="4">
    <location>
        <begin position="3614"/>
        <end position="3638"/>
    </location>
</feature>
<accession>A0ABT3VAT3</accession>
<dbReference type="Pfam" id="PF00501">
    <property type="entry name" value="AMP-binding"/>
    <property type="match status" value="3"/>
</dbReference>
<gene>
    <name evidence="6" type="ORF">K3769_30680</name>
</gene>
<dbReference type="SUPFAM" id="SSF52777">
    <property type="entry name" value="CoA-dependent acyltransferases"/>
    <property type="match status" value="8"/>
</dbReference>
<feature type="compositionally biased region" description="Low complexity" evidence="4">
    <location>
        <begin position="1729"/>
        <end position="1742"/>
    </location>
</feature>
<feature type="compositionally biased region" description="Basic and acidic residues" evidence="4">
    <location>
        <begin position="30"/>
        <end position="39"/>
    </location>
</feature>
<dbReference type="InterPro" id="IPR023213">
    <property type="entry name" value="CAT-like_dom_sf"/>
</dbReference>
<dbReference type="Gene3D" id="1.10.1200.10">
    <property type="entry name" value="ACP-like"/>
    <property type="match status" value="3"/>
</dbReference>
<dbReference type="InterPro" id="IPR001242">
    <property type="entry name" value="Condensation_dom"/>
</dbReference>
<feature type="region of interest" description="Disordered" evidence="4">
    <location>
        <begin position="995"/>
        <end position="1015"/>
    </location>
</feature>
<evidence type="ECO:0000313" key="7">
    <source>
        <dbReference type="Proteomes" id="UP001165590"/>
    </source>
</evidence>
<keyword evidence="2" id="KW-0596">Phosphopantetheine</keyword>